<reference evidence="7" key="1">
    <citation type="submission" date="2020-07" db="EMBL/GenBank/DDBJ databases">
        <title>Huge and variable diversity of episymbiotic CPR bacteria and DPANN archaea in groundwater ecosystems.</title>
        <authorList>
            <person name="He C.Y."/>
            <person name="Keren R."/>
            <person name="Whittaker M."/>
            <person name="Farag I.F."/>
            <person name="Doudna J."/>
            <person name="Cate J.H.D."/>
            <person name="Banfield J.F."/>
        </authorList>
    </citation>
    <scope>NUCLEOTIDE SEQUENCE</scope>
    <source>
        <strain evidence="7">NC_groundwater_1370_Ag_S-0.2um_69_93</strain>
    </source>
</reference>
<feature type="transmembrane region" description="Helical" evidence="6">
    <location>
        <begin position="12"/>
        <end position="29"/>
    </location>
</feature>
<evidence type="ECO:0000256" key="3">
    <source>
        <dbReference type="ARBA" id="ARBA00022692"/>
    </source>
</evidence>
<dbReference type="InterPro" id="IPR043428">
    <property type="entry name" value="LivM-like"/>
</dbReference>
<sequence length="337" mass="36492">MSRLSSELKQVFWVIAAFGALGAVTPFFDDYTQTIITRALVFAIMAMSLDILMGYTGLRSMGHGVYFAFGAYSTAILVTKVKGVGLLTLFGAGLGLSFLVAAFLGFLAIRAAGVYFLMITLSFSMVVWGLAYRWHTVTGGDNGIAGILPPPLFGISLQNPVAFFYFTLGVFLICLGLLYLLVKSPFGKTLVGIREGEARMKMLGYNTWLHKYLAFVISGTFAGISGVLWAMLNRFIAPTDVELVTSVEALLMVALGGPATLVGPAIGAAIVMFLRYWVSTFIERWYLILGATYIITILYAREGILGKVEGLLARRKAGGEAGAAIPRVQKQPEEIRT</sequence>
<feature type="transmembrane region" description="Helical" evidence="6">
    <location>
        <begin position="209"/>
        <end position="232"/>
    </location>
</feature>
<dbReference type="GO" id="GO:0005886">
    <property type="term" value="C:plasma membrane"/>
    <property type="evidence" value="ECO:0007669"/>
    <property type="project" value="UniProtKB-SubCell"/>
</dbReference>
<dbReference type="AlphaFoldDB" id="A0A933E8C2"/>
<protein>
    <submittedName>
        <fullName evidence="7">Branched-chain amino acid ABC transporter permease</fullName>
    </submittedName>
</protein>
<comment type="caution">
    <text evidence="7">The sequence shown here is derived from an EMBL/GenBank/DDBJ whole genome shotgun (WGS) entry which is preliminary data.</text>
</comment>
<feature type="transmembrane region" description="Helical" evidence="6">
    <location>
        <begin position="87"/>
        <end position="107"/>
    </location>
</feature>
<keyword evidence="5 6" id="KW-0472">Membrane</keyword>
<evidence type="ECO:0000256" key="6">
    <source>
        <dbReference type="SAM" id="Phobius"/>
    </source>
</evidence>
<evidence type="ECO:0000256" key="4">
    <source>
        <dbReference type="ARBA" id="ARBA00022989"/>
    </source>
</evidence>
<dbReference type="PANTHER" id="PTHR30482:SF17">
    <property type="entry name" value="ABC TRANSPORTER ATP-BINDING PROTEIN"/>
    <property type="match status" value="1"/>
</dbReference>
<dbReference type="InterPro" id="IPR001851">
    <property type="entry name" value="ABC_transp_permease"/>
</dbReference>
<comment type="subcellular location">
    <subcellularLocation>
        <location evidence="1">Cell membrane</location>
        <topology evidence="1">Multi-pass membrane protein</topology>
    </subcellularLocation>
</comment>
<evidence type="ECO:0000313" key="8">
    <source>
        <dbReference type="Proteomes" id="UP000752292"/>
    </source>
</evidence>
<dbReference type="Pfam" id="PF02653">
    <property type="entry name" value="BPD_transp_2"/>
    <property type="match status" value="1"/>
</dbReference>
<keyword evidence="4 6" id="KW-1133">Transmembrane helix</keyword>
<evidence type="ECO:0000313" key="7">
    <source>
        <dbReference type="EMBL" id="MBI4252322.1"/>
    </source>
</evidence>
<proteinExistence type="predicted"/>
<feature type="transmembrane region" description="Helical" evidence="6">
    <location>
        <begin position="162"/>
        <end position="182"/>
    </location>
</feature>
<keyword evidence="3 6" id="KW-0812">Transmembrane</keyword>
<feature type="transmembrane region" description="Helical" evidence="6">
    <location>
        <begin position="252"/>
        <end position="278"/>
    </location>
</feature>
<dbReference type="GO" id="GO:0015658">
    <property type="term" value="F:branched-chain amino acid transmembrane transporter activity"/>
    <property type="evidence" value="ECO:0007669"/>
    <property type="project" value="InterPro"/>
</dbReference>
<keyword evidence="2" id="KW-1003">Cell membrane</keyword>
<dbReference type="Proteomes" id="UP000752292">
    <property type="component" value="Unassembled WGS sequence"/>
</dbReference>
<organism evidence="7 8">
    <name type="scientific">Tectimicrobiota bacterium</name>
    <dbReference type="NCBI Taxonomy" id="2528274"/>
    <lineage>
        <taxon>Bacteria</taxon>
        <taxon>Pseudomonadati</taxon>
        <taxon>Nitrospinota/Tectimicrobiota group</taxon>
        <taxon>Candidatus Tectimicrobiota</taxon>
    </lineage>
</organism>
<dbReference type="EMBL" id="JACQRX010000334">
    <property type="protein sequence ID" value="MBI4252322.1"/>
    <property type="molecule type" value="Genomic_DNA"/>
</dbReference>
<gene>
    <name evidence="7" type="ORF">HY618_07670</name>
</gene>
<dbReference type="PANTHER" id="PTHR30482">
    <property type="entry name" value="HIGH-AFFINITY BRANCHED-CHAIN AMINO ACID TRANSPORT SYSTEM PERMEASE"/>
    <property type="match status" value="1"/>
</dbReference>
<evidence type="ECO:0000256" key="5">
    <source>
        <dbReference type="ARBA" id="ARBA00023136"/>
    </source>
</evidence>
<evidence type="ECO:0000256" key="2">
    <source>
        <dbReference type="ARBA" id="ARBA00022475"/>
    </source>
</evidence>
<feature type="transmembrane region" description="Helical" evidence="6">
    <location>
        <begin position="35"/>
        <end position="52"/>
    </location>
</feature>
<feature type="transmembrane region" description="Helical" evidence="6">
    <location>
        <begin position="285"/>
        <end position="301"/>
    </location>
</feature>
<evidence type="ECO:0000256" key="1">
    <source>
        <dbReference type="ARBA" id="ARBA00004651"/>
    </source>
</evidence>
<dbReference type="CDD" id="cd06581">
    <property type="entry name" value="TM_PBP1_LivM_like"/>
    <property type="match status" value="1"/>
</dbReference>
<accession>A0A933E8C2</accession>
<feature type="transmembrane region" description="Helical" evidence="6">
    <location>
        <begin position="114"/>
        <end position="132"/>
    </location>
</feature>
<name>A0A933E8C2_UNCTE</name>